<dbReference type="Proteomes" id="UP001198495">
    <property type="component" value="Unassembled WGS sequence"/>
</dbReference>
<evidence type="ECO:0000256" key="1">
    <source>
        <dbReference type="ARBA" id="ARBA00004236"/>
    </source>
</evidence>
<evidence type="ECO:0000313" key="9">
    <source>
        <dbReference type="Proteomes" id="UP001198495"/>
    </source>
</evidence>
<comment type="subcellular location">
    <subcellularLocation>
        <location evidence="1">Cell membrane</location>
    </subcellularLocation>
</comment>
<evidence type="ECO:0000256" key="5">
    <source>
        <dbReference type="ARBA" id="ARBA00023136"/>
    </source>
</evidence>
<dbReference type="Pfam" id="PF04277">
    <property type="entry name" value="OAD_gamma"/>
    <property type="match status" value="1"/>
</dbReference>
<evidence type="ECO:0000256" key="3">
    <source>
        <dbReference type="ARBA" id="ARBA00022692"/>
    </source>
</evidence>
<protein>
    <submittedName>
        <fullName evidence="8">OadG family protein</fullName>
    </submittedName>
</protein>
<dbReference type="PROSITE" id="PS51257">
    <property type="entry name" value="PROKAR_LIPOPROTEIN"/>
    <property type="match status" value="1"/>
</dbReference>
<feature type="transmembrane region" description="Helical" evidence="6">
    <location>
        <begin position="222"/>
        <end position="245"/>
    </location>
</feature>
<keyword evidence="4 6" id="KW-1133">Transmembrane helix</keyword>
<keyword evidence="9" id="KW-1185">Reference proteome</keyword>
<reference evidence="8 9" key="1">
    <citation type="submission" date="2021-10" db="EMBL/GenBank/DDBJ databases">
        <title>Anaerobic single-cell dispensing facilitates the cultivation of human gut bacteria.</title>
        <authorList>
            <person name="Afrizal A."/>
        </authorList>
    </citation>
    <scope>NUCLEOTIDE SEQUENCE [LARGE SCALE GENOMIC DNA]</scope>
    <source>
        <strain evidence="8 9">CLA-AA-H212</strain>
    </source>
</reference>
<sequence length="322" mass="35874">MKKKLLILISMLAMMFSLTACSNEVEKPFDYDDSQIVIDTMYLFNQYQNVSDEYADYYIQDGTEFEQSAVKGIKQAQETDKVGEFQDFSPYINGVGMDLNDVNYKIENAADSVSVTVTNKAANRDVEVTVKFVENPDYYIKLDQAKQTYNADAVRQEIAMYYGSEEEFFSQYGSYYSSVDDVVQQGIDNEMQGVYQYLPEEMVVSAVYSKAELMKQAGMNTLLGMGTVFVVLIFISFIISLFKFLPALFAKKPKIEDLKKEESKPAAPAKAATPAPAAGNLMNDAELVAVITAAIYAAEGQAGNGAVSKDKLVVRSIRRARK</sequence>
<evidence type="ECO:0000256" key="6">
    <source>
        <dbReference type="SAM" id="Phobius"/>
    </source>
</evidence>
<feature type="signal peptide" evidence="7">
    <location>
        <begin position="1"/>
        <end position="22"/>
    </location>
</feature>
<evidence type="ECO:0000256" key="7">
    <source>
        <dbReference type="SAM" id="SignalP"/>
    </source>
</evidence>
<organism evidence="8 9">
    <name type="scientific">Coprococcus hominis</name>
    <name type="common">ex Arizal et al. 2022</name>
    <dbReference type="NCBI Taxonomy" id="2881262"/>
    <lineage>
        <taxon>Bacteria</taxon>
        <taxon>Bacillati</taxon>
        <taxon>Bacillota</taxon>
        <taxon>Clostridia</taxon>
        <taxon>Lachnospirales</taxon>
        <taxon>Lachnospiraceae</taxon>
        <taxon>Coprococcus</taxon>
    </lineage>
</organism>
<dbReference type="NCBIfam" id="TIGR01195">
    <property type="entry name" value="oadG_fam"/>
    <property type="match status" value="1"/>
</dbReference>
<name>A0ABS8FM71_9FIRM</name>
<gene>
    <name evidence="8" type="ORF">LKD28_01640</name>
</gene>
<accession>A0ABS8FM71</accession>
<keyword evidence="5 6" id="KW-0472">Membrane</keyword>
<evidence type="ECO:0000313" key="8">
    <source>
        <dbReference type="EMBL" id="MCC2217738.1"/>
    </source>
</evidence>
<keyword evidence="7" id="KW-0732">Signal</keyword>
<dbReference type="RefSeq" id="WP_227572830.1">
    <property type="nucleotide sequence ID" value="NZ_JAJEQT010000001.1"/>
</dbReference>
<proteinExistence type="predicted"/>
<dbReference type="EMBL" id="JAJEQT010000001">
    <property type="protein sequence ID" value="MCC2217738.1"/>
    <property type="molecule type" value="Genomic_DNA"/>
</dbReference>
<dbReference type="InterPro" id="IPR005899">
    <property type="entry name" value="Na_pump_deCOase"/>
</dbReference>
<evidence type="ECO:0000256" key="4">
    <source>
        <dbReference type="ARBA" id="ARBA00022989"/>
    </source>
</evidence>
<evidence type="ECO:0000256" key="2">
    <source>
        <dbReference type="ARBA" id="ARBA00022475"/>
    </source>
</evidence>
<feature type="chain" id="PRO_5047292107" evidence="7">
    <location>
        <begin position="23"/>
        <end position="322"/>
    </location>
</feature>
<comment type="caution">
    <text evidence="8">The sequence shown here is derived from an EMBL/GenBank/DDBJ whole genome shotgun (WGS) entry which is preliminary data.</text>
</comment>
<keyword evidence="2" id="KW-1003">Cell membrane</keyword>
<keyword evidence="3 6" id="KW-0812">Transmembrane</keyword>